<dbReference type="InterPro" id="IPR001383">
    <property type="entry name" value="Ribosomal_bL28_bact-type"/>
</dbReference>
<sequence>MGRSGAGRKRVPAPVLAATPTRTARRTVGGADVFQAMEDDHDDSRCVMSRVCQVTGKRVQTGNNVSHANNKTRRRFLPNLHERRFWVASENRWVKLKVSAQAMRTIDKNGIDAVLSDLRARGEKV</sequence>
<evidence type="ECO:0000313" key="7">
    <source>
        <dbReference type="Proteomes" id="UP001501323"/>
    </source>
</evidence>
<dbReference type="Gene3D" id="2.30.170.40">
    <property type="entry name" value="Ribosomal protein L28/L24"/>
    <property type="match status" value="1"/>
</dbReference>
<proteinExistence type="inferred from homology"/>
<reference evidence="7" key="1">
    <citation type="journal article" date="2019" name="Int. J. Syst. Evol. Microbiol.">
        <title>The Global Catalogue of Microorganisms (GCM) 10K type strain sequencing project: providing services to taxonomists for standard genome sequencing and annotation.</title>
        <authorList>
            <consortium name="The Broad Institute Genomics Platform"/>
            <consortium name="The Broad Institute Genome Sequencing Center for Infectious Disease"/>
            <person name="Wu L."/>
            <person name="Ma J."/>
        </authorList>
    </citation>
    <scope>NUCLEOTIDE SEQUENCE [LARGE SCALE GENOMIC DNA]</scope>
    <source>
        <strain evidence="7">JCM 18392</strain>
    </source>
</reference>
<comment type="similarity">
    <text evidence="1 5">Belongs to the bacterial ribosomal protein bL28 family.</text>
</comment>
<dbReference type="SUPFAM" id="SSF143800">
    <property type="entry name" value="L28p-like"/>
    <property type="match status" value="1"/>
</dbReference>
<keyword evidence="3 5" id="KW-0687">Ribonucleoprotein</keyword>
<dbReference type="PANTHER" id="PTHR13528:SF2">
    <property type="entry name" value="LARGE RIBOSOMAL SUBUNIT PROTEIN BL28M"/>
    <property type="match status" value="1"/>
</dbReference>
<name>A0ABP9DRZ7_9GAMM</name>
<dbReference type="EMBL" id="BAABJY010000001">
    <property type="protein sequence ID" value="GAA4856148.1"/>
    <property type="molecule type" value="Genomic_DNA"/>
</dbReference>
<keyword evidence="2 5" id="KW-0689">Ribosomal protein</keyword>
<dbReference type="PANTHER" id="PTHR13528">
    <property type="entry name" value="39S RIBOSOMAL PROTEIN L28, MITOCHONDRIAL"/>
    <property type="match status" value="1"/>
</dbReference>
<evidence type="ECO:0000256" key="2">
    <source>
        <dbReference type="ARBA" id="ARBA00022980"/>
    </source>
</evidence>
<protein>
    <recommendedName>
        <fullName evidence="4 5">Large ribosomal subunit protein bL28</fullName>
    </recommendedName>
</protein>
<evidence type="ECO:0000313" key="6">
    <source>
        <dbReference type="EMBL" id="GAA4856148.1"/>
    </source>
</evidence>
<gene>
    <name evidence="5" type="primary">rpmB</name>
    <name evidence="6" type="ORF">GCM10023332_04740</name>
</gene>
<evidence type="ECO:0000256" key="5">
    <source>
        <dbReference type="HAMAP-Rule" id="MF_00373"/>
    </source>
</evidence>
<dbReference type="InterPro" id="IPR034704">
    <property type="entry name" value="Ribosomal_bL28/bL31-like_sf"/>
</dbReference>
<evidence type="ECO:0000256" key="4">
    <source>
        <dbReference type="ARBA" id="ARBA00035174"/>
    </source>
</evidence>
<dbReference type="InterPro" id="IPR037147">
    <property type="entry name" value="Ribosomal_bL28_sf"/>
</dbReference>
<dbReference type="InterPro" id="IPR026569">
    <property type="entry name" value="Ribosomal_bL28"/>
</dbReference>
<accession>A0ABP9DRZ7</accession>
<dbReference type="Proteomes" id="UP001501323">
    <property type="component" value="Unassembled WGS sequence"/>
</dbReference>
<evidence type="ECO:0000256" key="1">
    <source>
        <dbReference type="ARBA" id="ARBA00008760"/>
    </source>
</evidence>
<dbReference type="HAMAP" id="MF_00373">
    <property type="entry name" value="Ribosomal_bL28"/>
    <property type="match status" value="1"/>
</dbReference>
<dbReference type="NCBIfam" id="TIGR00009">
    <property type="entry name" value="L28"/>
    <property type="match status" value="1"/>
</dbReference>
<keyword evidence="7" id="KW-1185">Reference proteome</keyword>
<dbReference type="Pfam" id="PF00830">
    <property type="entry name" value="Ribosomal_L28"/>
    <property type="match status" value="1"/>
</dbReference>
<evidence type="ECO:0000256" key="3">
    <source>
        <dbReference type="ARBA" id="ARBA00023274"/>
    </source>
</evidence>
<comment type="caution">
    <text evidence="6">The sequence shown here is derived from an EMBL/GenBank/DDBJ whole genome shotgun (WGS) entry which is preliminary data.</text>
</comment>
<organism evidence="6 7">
    <name type="scientific">Luteimonas vadosa</name>
    <dbReference type="NCBI Taxonomy" id="1165507"/>
    <lineage>
        <taxon>Bacteria</taxon>
        <taxon>Pseudomonadati</taxon>
        <taxon>Pseudomonadota</taxon>
        <taxon>Gammaproteobacteria</taxon>
        <taxon>Lysobacterales</taxon>
        <taxon>Lysobacteraceae</taxon>
        <taxon>Luteimonas</taxon>
    </lineage>
</organism>